<dbReference type="Proteomes" id="UP001054811">
    <property type="component" value="Chromosome"/>
</dbReference>
<evidence type="ECO:0000256" key="1">
    <source>
        <dbReference type="SAM" id="MobiDB-lite"/>
    </source>
</evidence>
<evidence type="ECO:0000313" key="3">
    <source>
        <dbReference type="Proteomes" id="UP001054811"/>
    </source>
</evidence>
<accession>A0ABY5NLS6</accession>
<name>A0ABY5NLS6_9MICO</name>
<reference evidence="2" key="1">
    <citation type="submission" date="2022-01" db="EMBL/GenBank/DDBJ databases">
        <title>Microbacterium eymi and Microbacterium rhizovicinus sp. nov., isolated from the rhizospheric soil of Elymus tsukushiensis, a plant native to the Dokdo Islands, Republic of Korea.</title>
        <authorList>
            <person name="Hwang Y.J."/>
        </authorList>
    </citation>
    <scope>NUCLEOTIDE SEQUENCE</scope>
    <source>
        <strain evidence="2">KUDC0405</strain>
    </source>
</reference>
<gene>
    <name evidence="2" type="ORF">L2X98_23805</name>
</gene>
<proteinExistence type="predicted"/>
<feature type="region of interest" description="Disordered" evidence="1">
    <location>
        <begin position="64"/>
        <end position="91"/>
    </location>
</feature>
<sequence>MIAFWSDAAILLPLGAPVSPTALLDDILRLPARGLTNVAFPLELAATQARTGAGARCAGGAAVGLRTQRRTGPTPSRRASPAPGCAAGCQW</sequence>
<protein>
    <submittedName>
        <fullName evidence="2">Uncharacterized protein</fullName>
    </submittedName>
</protein>
<keyword evidence="3" id="KW-1185">Reference proteome</keyword>
<dbReference type="EMBL" id="CP091139">
    <property type="protein sequence ID" value="UUT36100.1"/>
    <property type="molecule type" value="Genomic_DNA"/>
</dbReference>
<dbReference type="RefSeq" id="WP_259612748.1">
    <property type="nucleotide sequence ID" value="NZ_CP091139.2"/>
</dbReference>
<organism evidence="2 3">
    <name type="scientific">Microbacterium elymi</name>
    <dbReference type="NCBI Taxonomy" id="2909587"/>
    <lineage>
        <taxon>Bacteria</taxon>
        <taxon>Bacillati</taxon>
        <taxon>Actinomycetota</taxon>
        <taxon>Actinomycetes</taxon>
        <taxon>Micrococcales</taxon>
        <taxon>Microbacteriaceae</taxon>
        <taxon>Microbacterium</taxon>
    </lineage>
</organism>
<evidence type="ECO:0000313" key="2">
    <source>
        <dbReference type="EMBL" id="UUT36100.1"/>
    </source>
</evidence>